<comment type="caution">
    <text evidence="1">The sequence shown here is derived from an EMBL/GenBank/DDBJ whole genome shotgun (WGS) entry which is preliminary data.</text>
</comment>
<sequence length="111" mass="12539">MRLVSTMLDDCLHSHLIAELTPEDPDIQILLDHDKEMYSSLHRGKTTLADATYSDSLIKLATAREKTNKLAHTSRQPNYGLCKAYNSVMQDFTDLTNTTNPHHRGDAQQRG</sequence>
<keyword evidence="2" id="KW-1185">Reference proteome</keyword>
<protein>
    <submittedName>
        <fullName evidence="1">Uncharacterized protein</fullName>
    </submittedName>
</protein>
<dbReference type="Proteomes" id="UP000828390">
    <property type="component" value="Unassembled WGS sequence"/>
</dbReference>
<dbReference type="EMBL" id="JAIWYP010000007">
    <property type="protein sequence ID" value="KAH3799777.1"/>
    <property type="molecule type" value="Genomic_DNA"/>
</dbReference>
<evidence type="ECO:0000313" key="1">
    <source>
        <dbReference type="EMBL" id="KAH3799777.1"/>
    </source>
</evidence>
<evidence type="ECO:0000313" key="2">
    <source>
        <dbReference type="Proteomes" id="UP000828390"/>
    </source>
</evidence>
<organism evidence="1 2">
    <name type="scientific">Dreissena polymorpha</name>
    <name type="common">Zebra mussel</name>
    <name type="synonym">Mytilus polymorpha</name>
    <dbReference type="NCBI Taxonomy" id="45954"/>
    <lineage>
        <taxon>Eukaryota</taxon>
        <taxon>Metazoa</taxon>
        <taxon>Spiralia</taxon>
        <taxon>Lophotrochozoa</taxon>
        <taxon>Mollusca</taxon>
        <taxon>Bivalvia</taxon>
        <taxon>Autobranchia</taxon>
        <taxon>Heteroconchia</taxon>
        <taxon>Euheterodonta</taxon>
        <taxon>Imparidentia</taxon>
        <taxon>Neoheterodontei</taxon>
        <taxon>Myida</taxon>
        <taxon>Dreissenoidea</taxon>
        <taxon>Dreissenidae</taxon>
        <taxon>Dreissena</taxon>
    </lineage>
</organism>
<name>A0A9D4J9C5_DREPO</name>
<proteinExistence type="predicted"/>
<accession>A0A9D4J9C5</accession>
<gene>
    <name evidence="1" type="ORF">DPMN_153392</name>
</gene>
<dbReference type="AlphaFoldDB" id="A0A9D4J9C5"/>
<reference evidence="1" key="2">
    <citation type="submission" date="2020-11" db="EMBL/GenBank/DDBJ databases">
        <authorList>
            <person name="McCartney M.A."/>
            <person name="Auch B."/>
            <person name="Kono T."/>
            <person name="Mallez S."/>
            <person name="Becker A."/>
            <person name="Gohl D.M."/>
            <person name="Silverstein K.A.T."/>
            <person name="Koren S."/>
            <person name="Bechman K.B."/>
            <person name="Herman A."/>
            <person name="Abrahante J.E."/>
            <person name="Garbe J."/>
        </authorList>
    </citation>
    <scope>NUCLEOTIDE SEQUENCE</scope>
    <source>
        <strain evidence="1">Duluth1</strain>
        <tissue evidence="1">Whole animal</tissue>
    </source>
</reference>
<reference evidence="1" key="1">
    <citation type="journal article" date="2019" name="bioRxiv">
        <title>The Genome of the Zebra Mussel, Dreissena polymorpha: A Resource for Invasive Species Research.</title>
        <authorList>
            <person name="McCartney M.A."/>
            <person name="Auch B."/>
            <person name="Kono T."/>
            <person name="Mallez S."/>
            <person name="Zhang Y."/>
            <person name="Obille A."/>
            <person name="Becker A."/>
            <person name="Abrahante J.E."/>
            <person name="Garbe J."/>
            <person name="Badalamenti J.P."/>
            <person name="Herman A."/>
            <person name="Mangelson H."/>
            <person name="Liachko I."/>
            <person name="Sullivan S."/>
            <person name="Sone E.D."/>
            <person name="Koren S."/>
            <person name="Silverstein K.A.T."/>
            <person name="Beckman K.B."/>
            <person name="Gohl D.M."/>
        </authorList>
    </citation>
    <scope>NUCLEOTIDE SEQUENCE</scope>
    <source>
        <strain evidence="1">Duluth1</strain>
        <tissue evidence="1">Whole animal</tissue>
    </source>
</reference>